<dbReference type="InterPro" id="IPR011711">
    <property type="entry name" value="GntR_C"/>
</dbReference>
<evidence type="ECO:0000256" key="1">
    <source>
        <dbReference type="ARBA" id="ARBA00023015"/>
    </source>
</evidence>
<keyword evidence="2" id="KW-0238">DNA-binding</keyword>
<dbReference type="Gene3D" id="1.10.10.10">
    <property type="entry name" value="Winged helix-like DNA-binding domain superfamily/Winged helix DNA-binding domain"/>
    <property type="match status" value="1"/>
</dbReference>
<dbReference type="SMART" id="SM00345">
    <property type="entry name" value="HTH_GNTR"/>
    <property type="match status" value="1"/>
</dbReference>
<dbReference type="PANTHER" id="PTHR43537">
    <property type="entry name" value="TRANSCRIPTIONAL REGULATOR, GNTR FAMILY"/>
    <property type="match status" value="1"/>
</dbReference>
<keyword evidence="3" id="KW-0804">Transcription</keyword>
<dbReference type="Pfam" id="PF07729">
    <property type="entry name" value="FCD"/>
    <property type="match status" value="1"/>
</dbReference>
<keyword evidence="6" id="KW-1185">Reference proteome</keyword>
<dbReference type="Pfam" id="PF00392">
    <property type="entry name" value="GntR"/>
    <property type="match status" value="1"/>
</dbReference>
<evidence type="ECO:0000259" key="4">
    <source>
        <dbReference type="PROSITE" id="PS50949"/>
    </source>
</evidence>
<dbReference type="CDD" id="cd07377">
    <property type="entry name" value="WHTH_GntR"/>
    <property type="match status" value="1"/>
</dbReference>
<dbReference type="SMART" id="SM00895">
    <property type="entry name" value="FCD"/>
    <property type="match status" value="1"/>
</dbReference>
<dbReference type="SUPFAM" id="SSF48008">
    <property type="entry name" value="GntR ligand-binding domain-like"/>
    <property type="match status" value="1"/>
</dbReference>
<accession>A0ABS9TA08</accession>
<dbReference type="InterPro" id="IPR000524">
    <property type="entry name" value="Tscrpt_reg_HTH_GntR"/>
</dbReference>
<dbReference type="InterPro" id="IPR036390">
    <property type="entry name" value="WH_DNA-bd_sf"/>
</dbReference>
<evidence type="ECO:0000313" key="6">
    <source>
        <dbReference type="Proteomes" id="UP001299970"/>
    </source>
</evidence>
<evidence type="ECO:0000313" key="5">
    <source>
        <dbReference type="EMBL" id="MCH6165365.1"/>
    </source>
</evidence>
<gene>
    <name evidence="5" type="ORF">MMF94_06710</name>
</gene>
<dbReference type="PANTHER" id="PTHR43537:SF45">
    <property type="entry name" value="GNTR FAMILY REGULATORY PROTEIN"/>
    <property type="match status" value="1"/>
</dbReference>
<protein>
    <submittedName>
        <fullName evidence="5">GntR family transcriptional regulator</fullName>
    </submittedName>
</protein>
<comment type="caution">
    <text evidence="5">The sequence shown here is derived from an EMBL/GenBank/DDBJ whole genome shotgun (WGS) entry which is preliminary data.</text>
</comment>
<proteinExistence type="predicted"/>
<dbReference type="Proteomes" id="UP001299970">
    <property type="component" value="Unassembled WGS sequence"/>
</dbReference>
<dbReference type="RefSeq" id="WP_241035402.1">
    <property type="nucleotide sequence ID" value="NZ_BAAAJF010000023.1"/>
</dbReference>
<organism evidence="5 6">
    <name type="scientific">Pseudonocardia alaniniphila</name>
    <dbReference type="NCBI Taxonomy" id="75291"/>
    <lineage>
        <taxon>Bacteria</taxon>
        <taxon>Bacillati</taxon>
        <taxon>Actinomycetota</taxon>
        <taxon>Actinomycetes</taxon>
        <taxon>Pseudonocardiales</taxon>
        <taxon>Pseudonocardiaceae</taxon>
        <taxon>Pseudonocardia</taxon>
    </lineage>
</organism>
<reference evidence="5 6" key="1">
    <citation type="submission" date="2022-03" db="EMBL/GenBank/DDBJ databases">
        <title>Pseudonocardia alaer sp. nov., a novel actinomycete isolated from reed forest soil.</title>
        <authorList>
            <person name="Wang L."/>
        </authorList>
    </citation>
    <scope>NUCLEOTIDE SEQUENCE [LARGE SCALE GENOMIC DNA]</scope>
    <source>
        <strain evidence="5 6">Y-16303</strain>
    </source>
</reference>
<feature type="domain" description="HTH gntR-type" evidence="4">
    <location>
        <begin position="9"/>
        <end position="76"/>
    </location>
</feature>
<sequence>MRQGAGVGRSARAVVHEQLRRRIISGELPPGAPLSENELAAELSVSRTPVRESLILLADEDLVQVFPQLGSFVSRLDMRLVADAQFVREAIEVASLRDAVDRLDDEALAALREVLARQRELDDDVEEFFRLDEEFHHLLLAVGGHAGAWRVVESAKAHLDRARRLGLRTVSPIAVLVAQHTAVVDALAAGDLAAAEAALRGHLRAVFDDIERVRDRSPELFVSDEGARPVRRSVTVWR</sequence>
<dbReference type="PROSITE" id="PS50949">
    <property type="entry name" value="HTH_GNTR"/>
    <property type="match status" value="1"/>
</dbReference>
<evidence type="ECO:0000256" key="2">
    <source>
        <dbReference type="ARBA" id="ARBA00023125"/>
    </source>
</evidence>
<name>A0ABS9TA08_9PSEU</name>
<dbReference type="EMBL" id="JAKXMK010000005">
    <property type="protein sequence ID" value="MCH6165365.1"/>
    <property type="molecule type" value="Genomic_DNA"/>
</dbReference>
<dbReference type="InterPro" id="IPR036388">
    <property type="entry name" value="WH-like_DNA-bd_sf"/>
</dbReference>
<dbReference type="SUPFAM" id="SSF46785">
    <property type="entry name" value="Winged helix' DNA-binding domain"/>
    <property type="match status" value="1"/>
</dbReference>
<keyword evidence="1" id="KW-0805">Transcription regulation</keyword>
<dbReference type="InterPro" id="IPR008920">
    <property type="entry name" value="TF_FadR/GntR_C"/>
</dbReference>
<dbReference type="Gene3D" id="1.20.120.530">
    <property type="entry name" value="GntR ligand-binding domain-like"/>
    <property type="match status" value="1"/>
</dbReference>
<evidence type="ECO:0000256" key="3">
    <source>
        <dbReference type="ARBA" id="ARBA00023163"/>
    </source>
</evidence>